<feature type="transmembrane region" description="Helical" evidence="1">
    <location>
        <begin position="33"/>
        <end position="52"/>
    </location>
</feature>
<dbReference type="STRING" id="363331.RM51_08755"/>
<comment type="caution">
    <text evidence="2">The sequence shown here is derived from an EMBL/GenBank/DDBJ whole genome shotgun (WGS) entry which is preliminary data.</text>
</comment>
<evidence type="ECO:0000256" key="1">
    <source>
        <dbReference type="SAM" id="Phobius"/>
    </source>
</evidence>
<evidence type="ECO:0000313" key="3">
    <source>
        <dbReference type="Proteomes" id="UP000031167"/>
    </source>
</evidence>
<feature type="transmembrane region" description="Helical" evidence="1">
    <location>
        <begin position="123"/>
        <end position="140"/>
    </location>
</feature>
<dbReference type="Proteomes" id="UP000031167">
    <property type="component" value="Unassembled WGS sequence"/>
</dbReference>
<accession>A0A0B4DH17</accession>
<feature type="transmembrane region" description="Helical" evidence="1">
    <location>
        <begin position="93"/>
        <end position="116"/>
    </location>
</feature>
<feature type="transmembrane region" description="Helical" evidence="1">
    <location>
        <begin position="64"/>
        <end position="87"/>
    </location>
</feature>
<keyword evidence="3" id="KW-1185">Reference proteome</keyword>
<dbReference type="RefSeq" id="WP_039367638.1">
    <property type="nucleotide sequence ID" value="NZ_JWTA01000005.1"/>
</dbReference>
<sequence>MKNCFKKYPYITSVIVILIIILAWFHLITDGEYGITLFLTIPGTIGLIWGYNTEYDKNHASKKIALNLFLVLLGLSAVSGLLIMIGAEGAICILMAMPFIFIPLYVMFLIGMIAGYYDRKKTLNSILIFIFFVNPASYIFDSYIKPIQDTVTTEIIVNSSQENVWKLLSSEILFNDPEFILFEKGVSYPKSIELINTNGKMMYQCKTNNDKINLNIDEFVKNKTVKFSLANQTVPMKEMTPYEDIDAKHLHDYFIVDYGQISLEKITENKTKIIAKTQYSYRIAPKWYWKKWSNYILDRMQYQVLNSIKTQSEND</sequence>
<dbReference type="AlphaFoldDB" id="A0A0B4DH17"/>
<organism evidence="2 3">
    <name type="scientific">Chryseobacterium taiwanense</name>
    <dbReference type="NCBI Taxonomy" id="363331"/>
    <lineage>
        <taxon>Bacteria</taxon>
        <taxon>Pseudomonadati</taxon>
        <taxon>Bacteroidota</taxon>
        <taxon>Flavobacteriia</taxon>
        <taxon>Flavobacteriales</taxon>
        <taxon>Weeksellaceae</taxon>
        <taxon>Chryseobacterium group</taxon>
        <taxon>Chryseobacterium</taxon>
    </lineage>
</organism>
<name>A0A0B4DH17_9FLAO</name>
<dbReference type="EMBL" id="JWTA01000005">
    <property type="protein sequence ID" value="KIC63730.1"/>
    <property type="molecule type" value="Genomic_DNA"/>
</dbReference>
<proteinExistence type="predicted"/>
<keyword evidence="1" id="KW-0812">Transmembrane</keyword>
<protein>
    <submittedName>
        <fullName evidence="2">Uncharacterized protein</fullName>
    </submittedName>
</protein>
<feature type="transmembrane region" description="Helical" evidence="1">
    <location>
        <begin position="7"/>
        <end position="27"/>
    </location>
</feature>
<gene>
    <name evidence="2" type="ORF">RM51_08755</name>
</gene>
<keyword evidence="1" id="KW-0472">Membrane</keyword>
<reference evidence="2 3" key="1">
    <citation type="submission" date="2014-12" db="EMBL/GenBank/DDBJ databases">
        <title>Genome sequencing of Chryseobacterium taiwanense TPW19.</title>
        <authorList>
            <person name="Tan P.W."/>
            <person name="Chan K.-G."/>
        </authorList>
    </citation>
    <scope>NUCLEOTIDE SEQUENCE [LARGE SCALE GENOMIC DNA]</scope>
    <source>
        <strain evidence="2 3">TPW19</strain>
    </source>
</reference>
<keyword evidence="1" id="KW-1133">Transmembrane helix</keyword>
<evidence type="ECO:0000313" key="2">
    <source>
        <dbReference type="EMBL" id="KIC63730.1"/>
    </source>
</evidence>
<dbReference type="OrthoDB" id="118637at2"/>